<organism evidence="1">
    <name type="scientific">Rosellinia necatrix</name>
    <name type="common">White root-rot fungus</name>
    <dbReference type="NCBI Taxonomy" id="77044"/>
    <lineage>
        <taxon>Eukaryota</taxon>
        <taxon>Fungi</taxon>
        <taxon>Dikarya</taxon>
        <taxon>Ascomycota</taxon>
        <taxon>Pezizomycotina</taxon>
        <taxon>Sordariomycetes</taxon>
        <taxon>Xylariomycetidae</taxon>
        <taxon>Xylariales</taxon>
        <taxon>Xylariaceae</taxon>
        <taxon>Rosellinia</taxon>
    </lineage>
</organism>
<evidence type="ECO:0000313" key="2">
    <source>
        <dbReference type="Proteomes" id="UP000054516"/>
    </source>
</evidence>
<dbReference type="AlphaFoldDB" id="A0A1W2TVC6"/>
<keyword evidence="2" id="KW-1185">Reference proteome</keyword>
<protein>
    <submittedName>
        <fullName evidence="1">Uncharacterized protein</fullName>
    </submittedName>
</protein>
<dbReference type="EMBL" id="DF977531">
    <property type="protein sequence ID" value="GAP92589.1"/>
    <property type="molecule type" value="Genomic_DNA"/>
</dbReference>
<proteinExistence type="predicted"/>
<gene>
    <name evidence="1" type="ORF">SAMD00023353_8600040</name>
</gene>
<accession>A0A1W2TVC6</accession>
<evidence type="ECO:0000313" key="1">
    <source>
        <dbReference type="EMBL" id="GAP92589.1"/>
    </source>
</evidence>
<reference evidence="1" key="1">
    <citation type="submission" date="2016-03" db="EMBL/GenBank/DDBJ databases">
        <title>Draft genome sequence of Rosellinia necatrix.</title>
        <authorList>
            <person name="Kanematsu S."/>
        </authorList>
    </citation>
    <scope>NUCLEOTIDE SEQUENCE [LARGE SCALE GENOMIC DNA]</scope>
    <source>
        <strain evidence="1">W97</strain>
    </source>
</reference>
<dbReference type="OrthoDB" id="4500473at2759"/>
<dbReference type="OMA" id="WFLAPDF"/>
<name>A0A1W2TVC6_ROSNE</name>
<sequence length="280" mass="29858">MMTSTWFLLPDFTFTIDGPLRLGMVIPHWSKPTTVLAAVGHGAAGEIQLPPQTTIVEPNHAHSRSHSRSGGLGMWFTFEGLASIAAGGDSGKDSSVDYGETDHEIRGFKDPLTPEAVSAIANLPAVRAQIDSGMFGKRPVYVVSGLRIATSSFTVARERGSGFAVEAGASGPPAGTLPVEMGGTARRDGRKTVADSYDTAPGIVFAYRLHVIRTRRAGLETGLFAHKSAFLTGAAGEAQEPLVLVEATQDEIDEDLEEEVEYERVDIGENEVCIHLPLDN</sequence>
<dbReference type="Proteomes" id="UP000054516">
    <property type="component" value="Unassembled WGS sequence"/>
</dbReference>